<name>A0ABT4YMM9_9VIBR</name>
<dbReference type="Pfam" id="PF04340">
    <property type="entry name" value="DUF484"/>
    <property type="match status" value="1"/>
</dbReference>
<proteinExistence type="predicted"/>
<sequence>MSLSEADAMTAEVVAQYLRDHPDFFKERQELTELLSLPVRQEGAISLVEIKLKRQREKISDLEEEITELMSIATNNGQHFHQFMSLQETILKHHNLSQAVDSINQFAQDLSLKAHIKLLNSDQPKYHISMDNWQRFATNHFNGKNVYLGRLKKADRDLLFSHDRCPELGSFVVLPLEKSEPLGVIAFSSNDGGHFQPNMDTLFLRHLATVVSHLVSTLKWENNGRNNNTLDNNVLNHTSA</sequence>
<reference evidence="2 3" key="1">
    <citation type="submission" date="2023-01" db="EMBL/GenBank/DDBJ databases">
        <title>Vibrio sp. KJ40-1 sp.nov, isolated from marine algae.</title>
        <authorList>
            <person name="Butt M."/>
            <person name="Kim J.M.J."/>
            <person name="Jeon C.O.C."/>
        </authorList>
    </citation>
    <scope>NUCLEOTIDE SEQUENCE [LARGE SCALE GENOMIC DNA]</scope>
    <source>
        <strain evidence="2 3">KJ40-1</strain>
    </source>
</reference>
<feature type="coiled-coil region" evidence="1">
    <location>
        <begin position="45"/>
        <end position="72"/>
    </location>
</feature>
<keyword evidence="3" id="KW-1185">Reference proteome</keyword>
<dbReference type="InterPro" id="IPR007435">
    <property type="entry name" value="DUF484"/>
</dbReference>
<evidence type="ECO:0000313" key="3">
    <source>
        <dbReference type="Proteomes" id="UP001210678"/>
    </source>
</evidence>
<evidence type="ECO:0000313" key="2">
    <source>
        <dbReference type="EMBL" id="MDB1122657.1"/>
    </source>
</evidence>
<gene>
    <name evidence="2" type="ORF">PGX00_02565</name>
</gene>
<accession>A0ABT4YMM9</accession>
<organism evidence="2 3">
    <name type="scientific">Vibrio algarum</name>
    <dbReference type="NCBI Taxonomy" id="3020714"/>
    <lineage>
        <taxon>Bacteria</taxon>
        <taxon>Pseudomonadati</taxon>
        <taxon>Pseudomonadota</taxon>
        <taxon>Gammaproteobacteria</taxon>
        <taxon>Vibrionales</taxon>
        <taxon>Vibrionaceae</taxon>
        <taxon>Vibrio</taxon>
    </lineage>
</organism>
<keyword evidence="1" id="KW-0175">Coiled coil</keyword>
<evidence type="ECO:0000256" key="1">
    <source>
        <dbReference type="SAM" id="Coils"/>
    </source>
</evidence>
<dbReference type="PANTHER" id="PTHR38765:SF1">
    <property type="entry name" value="DUF484 DOMAIN-CONTAINING PROTEIN"/>
    <property type="match status" value="1"/>
</dbReference>
<dbReference type="RefSeq" id="WP_272132575.1">
    <property type="nucleotide sequence ID" value="NZ_JAQLOI010000001.1"/>
</dbReference>
<dbReference type="PANTHER" id="PTHR38765">
    <property type="entry name" value="DUF484 DOMAIN-CONTAINING PROTEIN"/>
    <property type="match status" value="1"/>
</dbReference>
<dbReference type="InterPro" id="IPR029016">
    <property type="entry name" value="GAF-like_dom_sf"/>
</dbReference>
<dbReference type="Gene3D" id="3.30.450.40">
    <property type="match status" value="1"/>
</dbReference>
<dbReference type="EMBL" id="JAQLOI010000001">
    <property type="protein sequence ID" value="MDB1122657.1"/>
    <property type="molecule type" value="Genomic_DNA"/>
</dbReference>
<comment type="caution">
    <text evidence="2">The sequence shown here is derived from an EMBL/GenBank/DDBJ whole genome shotgun (WGS) entry which is preliminary data.</text>
</comment>
<protein>
    <submittedName>
        <fullName evidence="2">DUF484 family protein</fullName>
    </submittedName>
</protein>
<dbReference type="Proteomes" id="UP001210678">
    <property type="component" value="Unassembled WGS sequence"/>
</dbReference>